<evidence type="ECO:0000256" key="7">
    <source>
        <dbReference type="ARBA" id="ARBA00022679"/>
    </source>
</evidence>
<dbReference type="PROSITE" id="PS51256">
    <property type="entry name" value="GS"/>
    <property type="match status" value="1"/>
</dbReference>
<evidence type="ECO:0000256" key="14">
    <source>
        <dbReference type="ARBA" id="ARBA00022842"/>
    </source>
</evidence>
<feature type="domain" description="GS" evidence="22">
    <location>
        <begin position="235"/>
        <end position="262"/>
    </location>
</feature>
<dbReference type="RefSeq" id="XP_011643610.1">
    <property type="nucleotide sequence ID" value="XM_011645308.2"/>
</dbReference>
<dbReference type="InterPro" id="IPR008271">
    <property type="entry name" value="Ser/Thr_kinase_AS"/>
</dbReference>
<dbReference type="SUPFAM" id="SSF57302">
    <property type="entry name" value="Snake toxin-like"/>
    <property type="match status" value="1"/>
</dbReference>
<dbReference type="AlphaFoldDB" id="A0A6I9WKC5"/>
<dbReference type="InterPro" id="IPR003605">
    <property type="entry name" value="GS_dom"/>
</dbReference>
<dbReference type="KEGG" id="pbar:105431245"/>
<dbReference type="GO" id="GO:0005524">
    <property type="term" value="F:ATP binding"/>
    <property type="evidence" value="ECO:0007669"/>
    <property type="project" value="UniProtKB-UniRule"/>
</dbReference>
<organism evidence="23 24">
    <name type="scientific">Pogonomyrmex barbatus</name>
    <name type="common">red harvester ant</name>
    <dbReference type="NCBI Taxonomy" id="144034"/>
    <lineage>
        <taxon>Eukaryota</taxon>
        <taxon>Metazoa</taxon>
        <taxon>Ecdysozoa</taxon>
        <taxon>Arthropoda</taxon>
        <taxon>Hexapoda</taxon>
        <taxon>Insecta</taxon>
        <taxon>Pterygota</taxon>
        <taxon>Neoptera</taxon>
        <taxon>Endopterygota</taxon>
        <taxon>Hymenoptera</taxon>
        <taxon>Apocrita</taxon>
        <taxon>Aculeata</taxon>
        <taxon>Formicoidea</taxon>
        <taxon>Formicidae</taxon>
        <taxon>Myrmicinae</taxon>
        <taxon>Pogonomyrmex</taxon>
    </lineage>
</organism>
<evidence type="ECO:0000256" key="3">
    <source>
        <dbReference type="ARBA" id="ARBA00004479"/>
    </source>
</evidence>
<dbReference type="PROSITE" id="PS00108">
    <property type="entry name" value="PROTEIN_KINASE_ST"/>
    <property type="match status" value="1"/>
</dbReference>
<evidence type="ECO:0000256" key="13">
    <source>
        <dbReference type="ARBA" id="ARBA00022840"/>
    </source>
</evidence>
<feature type="compositionally biased region" description="Basic and acidic residues" evidence="19">
    <location>
        <begin position="23"/>
        <end position="33"/>
    </location>
</feature>
<evidence type="ECO:0000259" key="21">
    <source>
        <dbReference type="PROSITE" id="PS50011"/>
    </source>
</evidence>
<name>A0A6I9WKC5_9HYME</name>
<reference evidence="24" key="1">
    <citation type="submission" date="2025-08" db="UniProtKB">
        <authorList>
            <consortium name="RefSeq"/>
        </authorList>
    </citation>
    <scope>IDENTIFICATION</scope>
</reference>
<keyword evidence="16 20" id="KW-0472">Membrane</keyword>
<evidence type="ECO:0000256" key="2">
    <source>
        <dbReference type="ARBA" id="ARBA00001946"/>
    </source>
</evidence>
<dbReference type="GO" id="GO:0004675">
    <property type="term" value="F:transmembrane receptor protein serine/threonine kinase activity"/>
    <property type="evidence" value="ECO:0007669"/>
    <property type="project" value="UniProtKB-EC"/>
</dbReference>
<evidence type="ECO:0000256" key="9">
    <source>
        <dbReference type="ARBA" id="ARBA00022723"/>
    </source>
</evidence>
<dbReference type="InterPro" id="IPR000472">
    <property type="entry name" value="Activin_recp"/>
</dbReference>
<dbReference type="CTD" id="33753"/>
<keyword evidence="6" id="KW-0723">Serine/threonine-protein kinase</keyword>
<feature type="compositionally biased region" description="Basic residues" evidence="19">
    <location>
        <begin position="8"/>
        <end position="18"/>
    </location>
</feature>
<feature type="region of interest" description="Disordered" evidence="19">
    <location>
        <begin position="1"/>
        <end position="39"/>
    </location>
</feature>
<keyword evidence="17 24" id="KW-0675">Receptor</keyword>
<feature type="domain" description="Protein kinase" evidence="21">
    <location>
        <begin position="263"/>
        <end position="557"/>
    </location>
</feature>
<dbReference type="PANTHER" id="PTHR23255:SF106">
    <property type="entry name" value="RECEPTOR PROTEIN SERINE_THREONINE KINASE"/>
    <property type="match status" value="1"/>
</dbReference>
<dbReference type="Pfam" id="PF01064">
    <property type="entry name" value="Activin_recp"/>
    <property type="match status" value="1"/>
</dbReference>
<dbReference type="SMART" id="SM00220">
    <property type="entry name" value="S_TKc"/>
    <property type="match status" value="1"/>
</dbReference>
<evidence type="ECO:0000256" key="1">
    <source>
        <dbReference type="ARBA" id="ARBA00001936"/>
    </source>
</evidence>
<protein>
    <recommendedName>
        <fullName evidence="5">receptor protein serine/threonine kinase</fullName>
        <ecNumber evidence="5">2.7.11.30</ecNumber>
    </recommendedName>
</protein>
<evidence type="ECO:0000256" key="19">
    <source>
        <dbReference type="SAM" id="MobiDB-lite"/>
    </source>
</evidence>
<comment type="cofactor">
    <cofactor evidence="2">
        <name>Mg(2+)</name>
        <dbReference type="ChEBI" id="CHEBI:18420"/>
    </cofactor>
</comment>
<dbReference type="GO" id="GO:0046872">
    <property type="term" value="F:metal ion binding"/>
    <property type="evidence" value="ECO:0007669"/>
    <property type="project" value="UniProtKB-KW"/>
</dbReference>
<evidence type="ECO:0000256" key="18">
    <source>
        <dbReference type="PROSITE-ProRule" id="PRU10141"/>
    </source>
</evidence>
<dbReference type="InterPro" id="IPR011009">
    <property type="entry name" value="Kinase-like_dom_sf"/>
</dbReference>
<keyword evidence="23" id="KW-1185">Reference proteome</keyword>
<dbReference type="Gene3D" id="2.10.60.10">
    <property type="entry name" value="CD59"/>
    <property type="match status" value="1"/>
</dbReference>
<evidence type="ECO:0000256" key="8">
    <source>
        <dbReference type="ARBA" id="ARBA00022692"/>
    </source>
</evidence>
<feature type="transmembrane region" description="Helical" evidence="20">
    <location>
        <begin position="196"/>
        <end position="218"/>
    </location>
</feature>
<dbReference type="InterPro" id="IPR045860">
    <property type="entry name" value="Snake_toxin-like_sf"/>
</dbReference>
<keyword evidence="9" id="KW-0479">Metal-binding</keyword>
<dbReference type="GO" id="GO:0071363">
    <property type="term" value="P:cellular response to growth factor stimulus"/>
    <property type="evidence" value="ECO:0007669"/>
    <property type="project" value="TreeGrafter"/>
</dbReference>
<dbReference type="PROSITE" id="PS50011">
    <property type="entry name" value="PROTEIN_KINASE_DOM"/>
    <property type="match status" value="1"/>
</dbReference>
<dbReference type="EC" id="2.7.11.30" evidence="5"/>
<feature type="binding site" evidence="18">
    <location>
        <position position="291"/>
    </location>
    <ligand>
        <name>ATP</name>
        <dbReference type="ChEBI" id="CHEBI:30616"/>
    </ligand>
</feature>
<keyword evidence="11 18" id="KW-0547">Nucleotide-binding</keyword>
<evidence type="ECO:0000256" key="5">
    <source>
        <dbReference type="ARBA" id="ARBA00012401"/>
    </source>
</evidence>
<dbReference type="CDD" id="cd23596">
    <property type="entry name" value="TFP_LU_ECD_Tkv"/>
    <property type="match status" value="1"/>
</dbReference>
<evidence type="ECO:0000256" key="12">
    <source>
        <dbReference type="ARBA" id="ARBA00022777"/>
    </source>
</evidence>
<comment type="cofactor">
    <cofactor evidence="1">
        <name>Mn(2+)</name>
        <dbReference type="ChEBI" id="CHEBI:29035"/>
    </cofactor>
</comment>
<evidence type="ECO:0000313" key="23">
    <source>
        <dbReference type="Proteomes" id="UP000504615"/>
    </source>
</evidence>
<gene>
    <name evidence="24" type="primary">LOC105431245</name>
</gene>
<evidence type="ECO:0000256" key="20">
    <source>
        <dbReference type="SAM" id="Phobius"/>
    </source>
</evidence>
<sequence>MLPPMAARKTRRARKRGAPRSVAADEPRAERESIGCGSRPCDAQETFARRSPPSVRLLPHRCSARQREFSPLRSVSPHLSRVLGIICYCDGHCPDGKQNGTCELRPGGYCFSAVEEVWDSELREYVPEWSFGCLPPAESGFMQCKGNQVPHYLDKSIICCNHTALCNKDLFPEITYKSRPTMETDTRMVIASGAPLIILVVALSAALVIVVIAVGIMYHKCRKKERDPCLVQSQGTLKDLIDQSSGSGSGLPLLVQQTIAKQLAMSQCVGKGRYGEVWLARWRGGEKVAVKVFFTLEEASWFRETEIYQTVLMRHDNILGFIAADIKGTGSWTQMLLITDYHDRGSLHDYLQTTVLDHQALLTICSSIASGIAHLHTEIFGTQGKPAIAHRDIKSRNILVKRNGECAIADFGLAVRYFSESGDIDIAPNTRVGTRRYMAPEVLDETLNTSSFDAFKMADMYSVGLVFWEACRRCVTGGKNSMVEPYALPYHDVVPNDPDFEDMRLVVCVKRLRPVIPTRWDNDAVLYALSKMMSECWHPNPPVRLTALRVKKTLSKLHIDNISIKIV</sequence>
<dbReference type="SMART" id="SM00467">
    <property type="entry name" value="GS"/>
    <property type="match status" value="1"/>
</dbReference>
<dbReference type="Pfam" id="PF08515">
    <property type="entry name" value="TGF_beta_GS"/>
    <property type="match status" value="1"/>
</dbReference>
<dbReference type="Pfam" id="PF00069">
    <property type="entry name" value="Pkinase"/>
    <property type="match status" value="1"/>
</dbReference>
<evidence type="ECO:0000256" key="4">
    <source>
        <dbReference type="ARBA" id="ARBA00009605"/>
    </source>
</evidence>
<dbReference type="PROSITE" id="PS00107">
    <property type="entry name" value="PROTEIN_KINASE_ATP"/>
    <property type="match status" value="1"/>
</dbReference>
<dbReference type="FunFam" id="2.10.60.10:FF:000021">
    <property type="entry name" value="Receptor protein serine/threonine kinase"/>
    <property type="match status" value="1"/>
</dbReference>
<dbReference type="FunFam" id="1.10.510.10:FF:000018">
    <property type="entry name" value="Receptor protein serine/threonine kinase"/>
    <property type="match status" value="1"/>
</dbReference>
<evidence type="ECO:0000256" key="15">
    <source>
        <dbReference type="ARBA" id="ARBA00022989"/>
    </source>
</evidence>
<comment type="similarity">
    <text evidence="4">Belongs to the protein kinase superfamily. TKL Ser/Thr protein kinase family. TGFB receptor subfamily.</text>
</comment>
<dbReference type="GO" id="GO:0043235">
    <property type="term" value="C:receptor complex"/>
    <property type="evidence" value="ECO:0007669"/>
    <property type="project" value="TreeGrafter"/>
</dbReference>
<dbReference type="Gene3D" id="3.30.200.20">
    <property type="entry name" value="Phosphorylase Kinase, domain 1"/>
    <property type="match status" value="1"/>
</dbReference>
<dbReference type="GO" id="GO:0005886">
    <property type="term" value="C:plasma membrane"/>
    <property type="evidence" value="ECO:0007669"/>
    <property type="project" value="TreeGrafter"/>
</dbReference>
<proteinExistence type="inferred from homology"/>
<dbReference type="InterPro" id="IPR017441">
    <property type="entry name" value="Protein_kinase_ATP_BS"/>
</dbReference>
<keyword evidence="13 18" id="KW-0067">ATP-binding</keyword>
<keyword evidence="14" id="KW-0460">Magnesium</keyword>
<comment type="subcellular location">
    <subcellularLocation>
        <location evidence="3">Membrane</location>
        <topology evidence="3">Single-pass type I membrane protein</topology>
    </subcellularLocation>
</comment>
<evidence type="ECO:0000313" key="24">
    <source>
        <dbReference type="RefSeq" id="XP_011643610.1"/>
    </source>
</evidence>
<evidence type="ECO:0000256" key="16">
    <source>
        <dbReference type="ARBA" id="ARBA00023136"/>
    </source>
</evidence>
<dbReference type="PANTHER" id="PTHR23255">
    <property type="entry name" value="TRANSFORMING GROWTH FACTOR-BETA RECEPTOR TYPE I AND II"/>
    <property type="match status" value="1"/>
</dbReference>
<evidence type="ECO:0000256" key="11">
    <source>
        <dbReference type="ARBA" id="ARBA00022741"/>
    </source>
</evidence>
<dbReference type="InterPro" id="IPR000719">
    <property type="entry name" value="Prot_kinase_dom"/>
</dbReference>
<evidence type="ECO:0000256" key="17">
    <source>
        <dbReference type="ARBA" id="ARBA00023170"/>
    </source>
</evidence>
<keyword evidence="8 20" id="KW-0812">Transmembrane</keyword>
<dbReference type="SUPFAM" id="SSF56112">
    <property type="entry name" value="Protein kinase-like (PK-like)"/>
    <property type="match status" value="1"/>
</dbReference>
<dbReference type="OrthoDB" id="69842at2759"/>
<keyword evidence="15 20" id="KW-1133">Transmembrane helix</keyword>
<keyword evidence="12" id="KW-0418">Kinase</keyword>
<dbReference type="GeneID" id="105431245"/>
<keyword evidence="7" id="KW-0808">Transferase</keyword>
<accession>A0A6I9WKC5</accession>
<dbReference type="Gene3D" id="1.10.510.10">
    <property type="entry name" value="Transferase(Phosphotransferase) domain 1"/>
    <property type="match status" value="1"/>
</dbReference>
<dbReference type="FunFam" id="3.30.200.20:FF:000055">
    <property type="entry name" value="Receptor protein serine/threonine kinase"/>
    <property type="match status" value="1"/>
</dbReference>
<evidence type="ECO:0000256" key="10">
    <source>
        <dbReference type="ARBA" id="ARBA00022729"/>
    </source>
</evidence>
<keyword evidence="10" id="KW-0732">Signal</keyword>
<dbReference type="Proteomes" id="UP000504615">
    <property type="component" value="Unplaced"/>
</dbReference>
<dbReference type="InterPro" id="IPR000333">
    <property type="entry name" value="TGFB_receptor"/>
</dbReference>
<evidence type="ECO:0000259" key="22">
    <source>
        <dbReference type="PROSITE" id="PS51256"/>
    </source>
</evidence>
<evidence type="ECO:0000256" key="6">
    <source>
        <dbReference type="ARBA" id="ARBA00022527"/>
    </source>
</evidence>